<gene>
    <name evidence="1" type="ORF">BDW02DRAFT_325202</name>
</gene>
<dbReference type="Proteomes" id="UP000800040">
    <property type="component" value="Unassembled WGS sequence"/>
</dbReference>
<reference evidence="1" key="1">
    <citation type="submission" date="2020-01" db="EMBL/GenBank/DDBJ databases">
        <authorList>
            <consortium name="DOE Joint Genome Institute"/>
            <person name="Haridas S."/>
            <person name="Albert R."/>
            <person name="Binder M."/>
            <person name="Bloem J."/>
            <person name="Labutti K."/>
            <person name="Salamov A."/>
            <person name="Andreopoulos B."/>
            <person name="Baker S.E."/>
            <person name="Barry K."/>
            <person name="Bills G."/>
            <person name="Bluhm B.H."/>
            <person name="Cannon C."/>
            <person name="Castanera R."/>
            <person name="Culley D.E."/>
            <person name="Daum C."/>
            <person name="Ezra D."/>
            <person name="Gonzalez J.B."/>
            <person name="Henrissat B."/>
            <person name="Kuo A."/>
            <person name="Liang C."/>
            <person name="Lipzen A."/>
            <person name="Lutzoni F."/>
            <person name="Magnuson J."/>
            <person name="Mondo S."/>
            <person name="Nolan M."/>
            <person name="Ohm R."/>
            <person name="Pangilinan J."/>
            <person name="Park H.-J."/>
            <person name="Ramirez L."/>
            <person name="Alfaro M."/>
            <person name="Sun H."/>
            <person name="Tritt A."/>
            <person name="Yoshinaga Y."/>
            <person name="Zwiers L.-H."/>
            <person name="Turgeon B.G."/>
            <person name="Goodwin S.B."/>
            <person name="Spatafora J.W."/>
            <person name="Crous P.W."/>
            <person name="Grigoriev I.V."/>
        </authorList>
    </citation>
    <scope>NUCLEOTIDE SEQUENCE</scope>
    <source>
        <strain evidence="1">P77</strain>
    </source>
</reference>
<dbReference type="OrthoDB" id="3029913at2759"/>
<dbReference type="EMBL" id="ML975298">
    <property type="protein sequence ID" value="KAF1834717.1"/>
    <property type="molecule type" value="Genomic_DNA"/>
</dbReference>
<organism evidence="1 2">
    <name type="scientific">Decorospora gaudefroyi</name>
    <dbReference type="NCBI Taxonomy" id="184978"/>
    <lineage>
        <taxon>Eukaryota</taxon>
        <taxon>Fungi</taxon>
        <taxon>Dikarya</taxon>
        <taxon>Ascomycota</taxon>
        <taxon>Pezizomycotina</taxon>
        <taxon>Dothideomycetes</taxon>
        <taxon>Pleosporomycetidae</taxon>
        <taxon>Pleosporales</taxon>
        <taxon>Pleosporineae</taxon>
        <taxon>Pleosporaceae</taxon>
        <taxon>Decorospora</taxon>
    </lineage>
</organism>
<name>A0A6A5KGC0_9PLEO</name>
<sequence>MSARKLTEGYLAKVVKRAREPGKNDPEKLDKDQMRLYSYYKPSLVAGEYVVEAVQKINSGEQTLEIKNVLASDSEVRTLEPQAFEVVVPRFSLDRDIINSYYPPDGHQDEGRILPHIVLNDPHYPWEILPGTKEKLHSQIDNDRGMVPWVALLVFDPEELHLDDIEEAKKLNLPGFKAQEDLKNQNGNGTFPMPVADYFNKLEKGARINFADKEGFEEIKDLGNSVDVIFPRKDLVMKMFSAPAAGKEETTQTSPEELRLGIEQYKYLAHVRHINTEGCPDAGVEEEGLFSIVIASRTGALLDRALQGSKGTTPQSMSQPRTQVCHLVSIEHLDTTIDVDEWSNNNSGRVGLVSLFSWVYTALPPNPVNFVTSMRHLTECQQMLRADDKITEQLQLNQDKDPKSRVLAERLKRGYTLTRWRTQTGEETAAFTRGPLVPLIVPFPSTMGTIPDCSNTAQDYQILDPQTGLMDLSYSSAWQLGKLLAISDVPFNAALMRFRSVIRNASSDKTRMLVNNMDPKKVVLNSVAHSISSIRSESRNHTVASHRIRAPAERTVIGDAKESAALPIFERAVQDNVGTSTGAGRNADGTRAIYNGFNEAIPNNSDWPVIHTWLAEKLSLGGIPPQYLIPEPSFVPPESLRFFHIDDFWLDCLLDGALSVANHLDTDDDVIRREIKKRFNDYLKTDVPEAGFKPQIPCYGFIIRSKIVKAMPDLRITVKWKEPDNRFPVCRWTKWDDQTLMCLLDRQPDELESIVLAQPQHQQRYALGSYIDAAADKREITFVLRQLYTTAPGISESGRVLEKSENDGWLDFEIRCLHVEKIAKDVNTELNKLSKSESNPLEYKDPIANSCELGLVLNDPSYYFALRAPKEVKMTSHPRTRQLFVRDLPSKALKAAFRPRATPKATTVLPAEASSLESMATPSFVTVAAPHKELLLRPTATQQRKPSVTASSKIGAAVVAPQSNFDLTVFPDYRSSPIRRAGPKEIYPETDYIPTNNIYYFDLVFGLRKKSNSKLSTSKLLKIVFDIPIATPPSSKAEPLLTPNYDGPGVRMLGNQHFIPFLENDPTKPYLHVVLVPRSANLDYALELSNKRTVDLGFRLAEANVAPVEKETYIEVEGMRKKVPMGKVIITWSEWYKTSAHPEGEAVVRTYAVLKRRIRDDEEIGDD</sequence>
<dbReference type="AlphaFoldDB" id="A0A6A5KGC0"/>
<proteinExistence type="predicted"/>
<keyword evidence="2" id="KW-1185">Reference proteome</keyword>
<evidence type="ECO:0000313" key="1">
    <source>
        <dbReference type="EMBL" id="KAF1834717.1"/>
    </source>
</evidence>
<evidence type="ECO:0000313" key="2">
    <source>
        <dbReference type="Proteomes" id="UP000800040"/>
    </source>
</evidence>
<protein>
    <submittedName>
        <fullName evidence="1">Uncharacterized protein</fullName>
    </submittedName>
</protein>
<accession>A0A6A5KGC0</accession>